<keyword evidence="6" id="KW-1185">Reference proteome</keyword>
<protein>
    <recommendedName>
        <fullName evidence="3">EGF-like domain-containing protein</fullName>
    </recommendedName>
</protein>
<dbReference type="Proteomes" id="UP000663852">
    <property type="component" value="Unassembled WGS sequence"/>
</dbReference>
<dbReference type="Pfam" id="PF00008">
    <property type="entry name" value="EGF"/>
    <property type="match status" value="1"/>
</dbReference>
<dbReference type="EMBL" id="CAJNOR010000703">
    <property type="protein sequence ID" value="CAF0986134.1"/>
    <property type="molecule type" value="Genomic_DNA"/>
</dbReference>
<evidence type="ECO:0000313" key="7">
    <source>
        <dbReference type="Proteomes" id="UP000663852"/>
    </source>
</evidence>
<organism evidence="4 7">
    <name type="scientific">Adineta ricciae</name>
    <name type="common">Rotifer</name>
    <dbReference type="NCBI Taxonomy" id="249248"/>
    <lineage>
        <taxon>Eukaryota</taxon>
        <taxon>Metazoa</taxon>
        <taxon>Spiralia</taxon>
        <taxon>Gnathifera</taxon>
        <taxon>Rotifera</taxon>
        <taxon>Eurotatoria</taxon>
        <taxon>Bdelloidea</taxon>
        <taxon>Adinetida</taxon>
        <taxon>Adinetidae</taxon>
        <taxon>Adineta</taxon>
    </lineage>
</organism>
<feature type="domain" description="EGF-like" evidence="3">
    <location>
        <begin position="71"/>
        <end position="108"/>
    </location>
</feature>
<keyword evidence="2" id="KW-0732">Signal</keyword>
<sequence>MSPRSCSICLCLVLVSIINLSATNPIQDIANQNAQYKRFLLHPKIISSESDILNNLIHSSSFSNPKTVDSSLEPCAKNPCENGGICLLNAPMKYICQCSMSHYGQHCEKSFRKRKGYRQQASLYELSKQMKRYMNTQVDSDEDEEERAQYDFRNGIYF</sequence>
<comment type="caution">
    <text evidence="1">Lacks conserved residue(s) required for the propagation of feature annotation.</text>
</comment>
<dbReference type="CDD" id="cd00054">
    <property type="entry name" value="EGF_CA"/>
    <property type="match status" value="1"/>
</dbReference>
<evidence type="ECO:0000313" key="5">
    <source>
        <dbReference type="EMBL" id="CAF0986134.1"/>
    </source>
</evidence>
<comment type="caution">
    <text evidence="4">The sequence shown here is derived from an EMBL/GenBank/DDBJ whole genome shotgun (WGS) entry which is preliminary data.</text>
</comment>
<feature type="chain" id="PRO_5035599813" description="EGF-like domain-containing protein" evidence="2">
    <location>
        <begin position="24"/>
        <end position="158"/>
    </location>
</feature>
<feature type="disulfide bond" evidence="1">
    <location>
        <begin position="98"/>
        <end position="107"/>
    </location>
</feature>
<dbReference type="PROSITE" id="PS00022">
    <property type="entry name" value="EGF_1"/>
    <property type="match status" value="1"/>
</dbReference>
<name>A0A814DA35_ADIRI</name>
<dbReference type="OrthoDB" id="10055367at2759"/>
<dbReference type="Gene3D" id="2.10.25.10">
    <property type="entry name" value="Laminin"/>
    <property type="match status" value="1"/>
</dbReference>
<dbReference type="AlphaFoldDB" id="A0A814DA35"/>
<dbReference type="SMART" id="SM00181">
    <property type="entry name" value="EGF"/>
    <property type="match status" value="1"/>
</dbReference>
<keyword evidence="1" id="KW-0245">EGF-like domain</keyword>
<dbReference type="EMBL" id="CAJNOJ010000047">
    <property type="protein sequence ID" value="CAF0953037.1"/>
    <property type="molecule type" value="Genomic_DNA"/>
</dbReference>
<feature type="signal peptide" evidence="2">
    <location>
        <begin position="1"/>
        <end position="23"/>
    </location>
</feature>
<dbReference type="PROSITE" id="PS50026">
    <property type="entry name" value="EGF_3"/>
    <property type="match status" value="1"/>
</dbReference>
<keyword evidence="1" id="KW-1015">Disulfide bond</keyword>
<evidence type="ECO:0000259" key="3">
    <source>
        <dbReference type="PROSITE" id="PS50026"/>
    </source>
</evidence>
<evidence type="ECO:0000313" key="4">
    <source>
        <dbReference type="EMBL" id="CAF0953037.1"/>
    </source>
</evidence>
<dbReference type="Proteomes" id="UP000663828">
    <property type="component" value="Unassembled WGS sequence"/>
</dbReference>
<reference evidence="4" key="1">
    <citation type="submission" date="2021-02" db="EMBL/GenBank/DDBJ databases">
        <authorList>
            <person name="Nowell W R."/>
        </authorList>
    </citation>
    <scope>NUCLEOTIDE SEQUENCE</scope>
</reference>
<evidence type="ECO:0000313" key="6">
    <source>
        <dbReference type="Proteomes" id="UP000663828"/>
    </source>
</evidence>
<dbReference type="SUPFAM" id="SSF57196">
    <property type="entry name" value="EGF/Laminin"/>
    <property type="match status" value="1"/>
</dbReference>
<gene>
    <name evidence="4" type="ORF">EDS130_LOCUS12445</name>
    <name evidence="5" type="ORF">XAT740_LOCUS12447</name>
</gene>
<evidence type="ECO:0000256" key="1">
    <source>
        <dbReference type="PROSITE-ProRule" id="PRU00076"/>
    </source>
</evidence>
<evidence type="ECO:0000256" key="2">
    <source>
        <dbReference type="SAM" id="SignalP"/>
    </source>
</evidence>
<proteinExistence type="predicted"/>
<dbReference type="InterPro" id="IPR000742">
    <property type="entry name" value="EGF"/>
</dbReference>
<accession>A0A814DA35</accession>